<keyword evidence="8 10" id="KW-0012">Acyltransferase</keyword>
<dbReference type="GO" id="GO:0097038">
    <property type="term" value="C:perinuclear endoplasmic reticulum"/>
    <property type="evidence" value="ECO:0007669"/>
    <property type="project" value="EnsemblFungi"/>
</dbReference>
<dbReference type="GO" id="GO:0140042">
    <property type="term" value="P:lipid droplet formation"/>
    <property type="evidence" value="ECO:0007669"/>
    <property type="project" value="EnsemblFungi"/>
</dbReference>
<dbReference type="Pfam" id="PF03062">
    <property type="entry name" value="MBOAT"/>
    <property type="match status" value="1"/>
</dbReference>
<keyword evidence="6 12" id="KW-1133">Transmembrane helix</keyword>
<dbReference type="GeneID" id="25033259"/>
<evidence type="ECO:0000256" key="4">
    <source>
        <dbReference type="ARBA" id="ARBA00022692"/>
    </source>
</evidence>
<dbReference type="GO" id="GO:0034737">
    <property type="term" value="F:ergosterol O-acyltransferase activity"/>
    <property type="evidence" value="ECO:0007669"/>
    <property type="project" value="TreeGrafter"/>
</dbReference>
<evidence type="ECO:0000256" key="10">
    <source>
        <dbReference type="PIRNR" id="PIRNR000439"/>
    </source>
</evidence>
<name>S9PN49_SCHOY</name>
<dbReference type="GO" id="GO:0005789">
    <property type="term" value="C:endoplasmic reticulum membrane"/>
    <property type="evidence" value="ECO:0007669"/>
    <property type="project" value="UniProtKB-SubCell"/>
</dbReference>
<dbReference type="GO" id="GO:0032541">
    <property type="term" value="C:cortical endoplasmic reticulum"/>
    <property type="evidence" value="ECO:0007669"/>
    <property type="project" value="EnsemblFungi"/>
</dbReference>
<evidence type="ECO:0000256" key="2">
    <source>
        <dbReference type="ARBA" id="ARBA00009010"/>
    </source>
</evidence>
<evidence type="ECO:0000256" key="12">
    <source>
        <dbReference type="SAM" id="Phobius"/>
    </source>
</evidence>
<feature type="active site" evidence="11">
    <location>
        <position position="474"/>
    </location>
</feature>
<dbReference type="InterPro" id="IPR004299">
    <property type="entry name" value="MBOAT_fam"/>
</dbReference>
<keyword evidence="14" id="KW-1185">Reference proteome</keyword>
<gene>
    <name evidence="13" type="ORF">SOCG_04295</name>
</gene>
<feature type="transmembrane region" description="Helical" evidence="12">
    <location>
        <begin position="514"/>
        <end position="536"/>
    </location>
</feature>
<dbReference type="EMBL" id="KE503208">
    <property type="protein sequence ID" value="EPX70661.1"/>
    <property type="molecule type" value="Genomic_DNA"/>
</dbReference>
<feature type="transmembrane region" description="Helical" evidence="12">
    <location>
        <begin position="342"/>
        <end position="361"/>
    </location>
</feature>
<keyword evidence="7 10" id="KW-0472">Membrane</keyword>
<comment type="subcellular location">
    <subcellularLocation>
        <location evidence="1 10">Endoplasmic reticulum membrane</location>
        <topology evidence="1 10">Multi-pass membrane protein</topology>
    </subcellularLocation>
</comment>
<evidence type="ECO:0000256" key="5">
    <source>
        <dbReference type="ARBA" id="ARBA00022824"/>
    </source>
</evidence>
<organism evidence="13 14">
    <name type="scientific">Schizosaccharomyces octosporus (strain yFS286)</name>
    <name type="common">Fission yeast</name>
    <name type="synonym">Octosporomyces octosporus</name>
    <dbReference type="NCBI Taxonomy" id="483514"/>
    <lineage>
        <taxon>Eukaryota</taxon>
        <taxon>Fungi</taxon>
        <taxon>Dikarya</taxon>
        <taxon>Ascomycota</taxon>
        <taxon>Taphrinomycotina</taxon>
        <taxon>Schizosaccharomycetes</taxon>
        <taxon>Schizosaccharomycetales</taxon>
        <taxon>Schizosaccharomycetaceae</taxon>
        <taxon>Schizosaccharomyces</taxon>
    </lineage>
</organism>
<keyword evidence="4 12" id="KW-0812">Transmembrane</keyword>
<feature type="transmembrane region" description="Helical" evidence="12">
    <location>
        <begin position="141"/>
        <end position="166"/>
    </location>
</feature>
<evidence type="ECO:0000256" key="9">
    <source>
        <dbReference type="ARBA" id="ARBA00023568"/>
    </source>
</evidence>
<proteinExistence type="inferred from homology"/>
<dbReference type="PANTHER" id="PTHR10408:SF23">
    <property type="entry name" value="STEROL O-ACYLTRANSFERASE 1-RELATED"/>
    <property type="match status" value="1"/>
</dbReference>
<dbReference type="HOGENOM" id="CLU_018190_2_1_1"/>
<dbReference type="Proteomes" id="UP000016088">
    <property type="component" value="Unassembled WGS sequence"/>
</dbReference>
<dbReference type="RefSeq" id="XP_013020591.1">
    <property type="nucleotide sequence ID" value="XM_013165137.1"/>
</dbReference>
<keyword evidence="3 10" id="KW-0808">Transferase</keyword>
<evidence type="ECO:0000313" key="14">
    <source>
        <dbReference type="Proteomes" id="UP000016088"/>
    </source>
</evidence>
<evidence type="ECO:0000313" key="13">
    <source>
        <dbReference type="EMBL" id="EPX70661.1"/>
    </source>
</evidence>
<evidence type="ECO:0000256" key="8">
    <source>
        <dbReference type="ARBA" id="ARBA00023315"/>
    </source>
</evidence>
<comment type="function">
    <text evidence="9">Sterol O-acyltransferase that catalyzes the formation of stery esters.</text>
</comment>
<dbReference type="eggNOG" id="KOG0380">
    <property type="taxonomic scope" value="Eukaryota"/>
</dbReference>
<dbReference type="AlphaFoldDB" id="S9PN49"/>
<feature type="transmembrane region" description="Helical" evidence="12">
    <location>
        <begin position="381"/>
        <end position="402"/>
    </location>
</feature>
<dbReference type="VEuPathDB" id="FungiDB:SOCG_04295"/>
<sequence>MAKSGFSPSPSPLSEDSSMINVESIHPTVSLLKALPECNLVMKKKGKGETKNEPVNCSFSLKSHKELLLSGRVYHDYEFKPRKSIFDRVTTPQTFLKNEFRGFYVLFWLSLFVWIVQLYGKSYWLRNSILGLPLARIVFRQFFVLFGSDFVMVLFTLFSFALQWCIVKRYIAWSNTGYIIQLTWQACFTLLAVCWVIHRKFPVIQCLFFTLHCAVLVMKQHSYAHHLGYMSTVRTLHETYVDLSKKIRSSLKDESNEAESVSYELEYLDHTEKINAIKADEVVALTMKYLDHSLRSEIGNVIYPNNVTLLNYIDYLLIPSLVYSLEFPRVSKINLKYLSVKLITMFSVLFTCLALVDWYFLPAAESMQGLDFVTKLSHAPFLMSRILFPAVILYMLLFYLTFDVILNAFAEITKFADRDFYGPWWNTVTWDEFARLWNKPVHVFLMRHVYHSSRQVLNKSTAIFFTFLLSALVHEFVMFLVTGKLRCYILFFQLLQLPLYKLSKMFAFEQRELLGNLFFWVGIFTGPSFICILYIVF</sequence>
<dbReference type="GO" id="GO:0008204">
    <property type="term" value="P:ergosterol metabolic process"/>
    <property type="evidence" value="ECO:0007669"/>
    <property type="project" value="TreeGrafter"/>
</dbReference>
<comment type="similarity">
    <text evidence="2 10">Belongs to the membrane-bound acyltransferase family. Sterol o-acyltransferase subfamily.</text>
</comment>
<feature type="transmembrane region" description="Helical" evidence="12">
    <location>
        <begin position="102"/>
        <end position="120"/>
    </location>
</feature>
<evidence type="ECO:0000256" key="1">
    <source>
        <dbReference type="ARBA" id="ARBA00004477"/>
    </source>
</evidence>
<dbReference type="OrthoDB" id="10039049at2759"/>
<reference evidence="13 14" key="1">
    <citation type="journal article" date="2011" name="Science">
        <title>Comparative functional genomics of the fission yeasts.</title>
        <authorList>
            <person name="Rhind N."/>
            <person name="Chen Z."/>
            <person name="Yassour M."/>
            <person name="Thompson D.A."/>
            <person name="Haas B.J."/>
            <person name="Habib N."/>
            <person name="Wapinski I."/>
            <person name="Roy S."/>
            <person name="Lin M.F."/>
            <person name="Heiman D.I."/>
            <person name="Young S.K."/>
            <person name="Furuya K."/>
            <person name="Guo Y."/>
            <person name="Pidoux A."/>
            <person name="Chen H.M."/>
            <person name="Robbertse B."/>
            <person name="Goldberg J.M."/>
            <person name="Aoki K."/>
            <person name="Bayne E.H."/>
            <person name="Berlin A.M."/>
            <person name="Desjardins C.A."/>
            <person name="Dobbs E."/>
            <person name="Dukaj L."/>
            <person name="Fan L."/>
            <person name="FitzGerald M.G."/>
            <person name="French C."/>
            <person name="Gujja S."/>
            <person name="Hansen K."/>
            <person name="Keifenheim D."/>
            <person name="Levin J.Z."/>
            <person name="Mosher R.A."/>
            <person name="Mueller C.A."/>
            <person name="Pfiffner J."/>
            <person name="Priest M."/>
            <person name="Russ C."/>
            <person name="Smialowska A."/>
            <person name="Swoboda P."/>
            <person name="Sykes S.M."/>
            <person name="Vaughn M."/>
            <person name="Vengrova S."/>
            <person name="Yoder R."/>
            <person name="Zeng Q."/>
            <person name="Allshire R."/>
            <person name="Baulcombe D."/>
            <person name="Birren B.W."/>
            <person name="Brown W."/>
            <person name="Ekwall K."/>
            <person name="Kellis M."/>
            <person name="Leatherwood J."/>
            <person name="Levin H."/>
            <person name="Margalit H."/>
            <person name="Martienssen R."/>
            <person name="Nieduszynski C.A."/>
            <person name="Spatafora J.W."/>
            <person name="Friedman N."/>
            <person name="Dalgaard J.Z."/>
            <person name="Baumann P."/>
            <person name="Niki H."/>
            <person name="Regev A."/>
            <person name="Nusbaum C."/>
        </authorList>
    </citation>
    <scope>NUCLEOTIDE SEQUENCE [LARGE SCALE GENOMIC DNA]</scope>
    <source>
        <strain evidence="14">yFS286</strain>
    </source>
</reference>
<dbReference type="PANTHER" id="PTHR10408">
    <property type="entry name" value="STEROL O-ACYLTRANSFERASE"/>
    <property type="match status" value="1"/>
</dbReference>
<feature type="transmembrane region" description="Helical" evidence="12">
    <location>
        <begin position="456"/>
        <end position="477"/>
    </location>
</feature>
<dbReference type="OMA" id="LMCTLYL"/>
<protein>
    <recommendedName>
        <fullName evidence="10">O-acyltransferase</fullName>
    </recommendedName>
</protein>
<evidence type="ECO:0000256" key="11">
    <source>
        <dbReference type="PIRSR" id="PIRSR000439-1"/>
    </source>
</evidence>
<keyword evidence="5 10" id="KW-0256">Endoplasmic reticulum</keyword>
<evidence type="ECO:0000256" key="7">
    <source>
        <dbReference type="ARBA" id="ARBA00023136"/>
    </source>
</evidence>
<evidence type="ECO:0000256" key="3">
    <source>
        <dbReference type="ARBA" id="ARBA00022679"/>
    </source>
</evidence>
<feature type="transmembrane region" description="Helical" evidence="12">
    <location>
        <begin position="178"/>
        <end position="197"/>
    </location>
</feature>
<accession>S9PN49</accession>
<dbReference type="InterPro" id="IPR014371">
    <property type="entry name" value="Oat_ACAT_DAG_ARE"/>
</dbReference>
<evidence type="ECO:0000256" key="6">
    <source>
        <dbReference type="ARBA" id="ARBA00022989"/>
    </source>
</evidence>
<dbReference type="PIRSF" id="PIRSF000439">
    <property type="entry name" value="Oat_ACAT_DAG_ARE"/>
    <property type="match status" value="1"/>
</dbReference>